<accession>L9VZ62</accession>
<dbReference type="Pfam" id="PF24035">
    <property type="entry name" value="DUF7344"/>
    <property type="match status" value="1"/>
</dbReference>
<dbReference type="AlphaFoldDB" id="L9VZ62"/>
<gene>
    <name evidence="2" type="ORF">C494_20483</name>
</gene>
<reference evidence="2 3" key="1">
    <citation type="journal article" date="2014" name="PLoS Genet.">
        <title>Phylogenetically driven sequencing of extremely halophilic archaea reveals strategies for static and dynamic osmo-response.</title>
        <authorList>
            <person name="Becker E.A."/>
            <person name="Seitzer P.M."/>
            <person name="Tritt A."/>
            <person name="Larsen D."/>
            <person name="Krusor M."/>
            <person name="Yao A.I."/>
            <person name="Wu D."/>
            <person name="Madern D."/>
            <person name="Eisen J.A."/>
            <person name="Darling A.E."/>
            <person name="Facciotti M.T."/>
        </authorList>
    </citation>
    <scope>NUCLEOTIDE SEQUENCE [LARGE SCALE GENOMIC DNA]</scope>
    <source>
        <strain evidence="2 3">JCM 10635</strain>
    </source>
</reference>
<evidence type="ECO:0000313" key="3">
    <source>
        <dbReference type="Proteomes" id="UP000011690"/>
    </source>
</evidence>
<dbReference type="InterPro" id="IPR055768">
    <property type="entry name" value="DUF7344"/>
</dbReference>
<proteinExistence type="predicted"/>
<dbReference type="eggNOG" id="arCOG03828">
    <property type="taxonomic scope" value="Archaea"/>
</dbReference>
<evidence type="ECO:0000259" key="1">
    <source>
        <dbReference type="Pfam" id="PF24035"/>
    </source>
</evidence>
<feature type="domain" description="DUF7344" evidence="1">
    <location>
        <begin position="58"/>
        <end position="140"/>
    </location>
</feature>
<dbReference type="Proteomes" id="UP000011690">
    <property type="component" value="Unassembled WGS sequence"/>
</dbReference>
<comment type="caution">
    <text evidence="2">The sequence shown here is derived from an EMBL/GenBank/DDBJ whole genome shotgun (WGS) entry which is preliminary data.</text>
</comment>
<keyword evidence="3" id="KW-1185">Reference proteome</keyword>
<dbReference type="RefSeq" id="WP_006068199.1">
    <property type="nucleotide sequence ID" value="NZ_AOHY01000061.1"/>
</dbReference>
<protein>
    <recommendedName>
        <fullName evidence="1">DUF7344 domain-containing protein</fullName>
    </recommendedName>
</protein>
<dbReference type="EMBL" id="AOHY01000061">
    <property type="protein sequence ID" value="ELY42316.1"/>
    <property type="molecule type" value="Genomic_DNA"/>
</dbReference>
<organism evidence="2 3">
    <name type="scientific">Natronorubrum bangense JCM 10635</name>
    <dbReference type="NCBI Taxonomy" id="1227500"/>
    <lineage>
        <taxon>Archaea</taxon>
        <taxon>Methanobacteriati</taxon>
        <taxon>Methanobacteriota</taxon>
        <taxon>Stenosarchaea group</taxon>
        <taxon>Halobacteria</taxon>
        <taxon>Halobacteriales</taxon>
        <taxon>Natrialbaceae</taxon>
        <taxon>Natronorubrum</taxon>
    </lineage>
</organism>
<name>L9VZ62_9EURY</name>
<evidence type="ECO:0000313" key="2">
    <source>
        <dbReference type="EMBL" id="ELY42316.1"/>
    </source>
</evidence>
<sequence length="161" mass="17930">MSEQGSEHGDEEEMAATHWALDVDQEAPAINVAAAVAEIEGQDTTDLPPIVNHDDVFAALAASHRRQLLVKLLSSPQHVPEPSGISREVAEADENLLQRYLSSSRMIAEVDEYSVSMHHIHLPKLAEYGFIEWDLDHNLVVQGPCFDEIRPHLKLVAEHQD</sequence>